<organism evidence="1 2">
    <name type="scientific">Collichthys lucidus</name>
    <name type="common">Big head croaker</name>
    <name type="synonym">Sciaena lucida</name>
    <dbReference type="NCBI Taxonomy" id="240159"/>
    <lineage>
        <taxon>Eukaryota</taxon>
        <taxon>Metazoa</taxon>
        <taxon>Chordata</taxon>
        <taxon>Craniata</taxon>
        <taxon>Vertebrata</taxon>
        <taxon>Euteleostomi</taxon>
        <taxon>Actinopterygii</taxon>
        <taxon>Neopterygii</taxon>
        <taxon>Teleostei</taxon>
        <taxon>Neoteleostei</taxon>
        <taxon>Acanthomorphata</taxon>
        <taxon>Eupercaria</taxon>
        <taxon>Sciaenidae</taxon>
        <taxon>Collichthys</taxon>
    </lineage>
</organism>
<dbReference type="EMBL" id="CM014087">
    <property type="protein sequence ID" value="TKS76674.1"/>
    <property type="molecule type" value="Genomic_DNA"/>
</dbReference>
<evidence type="ECO:0000313" key="1">
    <source>
        <dbReference type="EMBL" id="TKS76674.1"/>
    </source>
</evidence>
<dbReference type="InterPro" id="IPR010721">
    <property type="entry name" value="UstE-like"/>
</dbReference>
<accession>A0A4U5UNU6</accession>
<gene>
    <name evidence="1" type="ORF">D9C73_010764</name>
</gene>
<dbReference type="Pfam" id="PF06966">
    <property type="entry name" value="DUF1295"/>
    <property type="match status" value="1"/>
</dbReference>
<protein>
    <submittedName>
        <fullName evidence="1">Uncharacterized protein</fullName>
    </submittedName>
</protein>
<dbReference type="GO" id="GO:0016020">
    <property type="term" value="C:membrane"/>
    <property type="evidence" value="ECO:0007669"/>
    <property type="project" value="TreeGrafter"/>
</dbReference>
<proteinExistence type="predicted"/>
<dbReference type="AlphaFoldDB" id="A0A4U5UNU6"/>
<name>A0A4U5UNU6_COLLU</name>
<dbReference type="STRING" id="240159.A0A4U5UNU6"/>
<dbReference type="PANTHER" id="PTHR32251:SF17">
    <property type="entry name" value="STEROID 5-ALPHA REDUCTASE C-TERMINAL DOMAIN-CONTAINING PROTEIN"/>
    <property type="match status" value="1"/>
</dbReference>
<reference evidence="1 2" key="1">
    <citation type="submission" date="2019-01" db="EMBL/GenBank/DDBJ databases">
        <title>Genome Assembly of Collichthys lucidus.</title>
        <authorList>
            <person name="Cai M."/>
            <person name="Xiao S."/>
        </authorList>
    </citation>
    <scope>NUCLEOTIDE SEQUENCE [LARGE SCALE GENOMIC DNA]</scope>
    <source>
        <strain evidence="1">JT15FE1705JMU</strain>
        <tissue evidence="1">Muscle</tissue>
    </source>
</reference>
<dbReference type="PANTHER" id="PTHR32251">
    <property type="entry name" value="3-OXO-5-ALPHA-STEROID 4-DEHYDROGENASE"/>
    <property type="match status" value="1"/>
</dbReference>
<sequence length="237" mass="26271">MGSTLMTCALTDLGIQWAGWALAAAFRTEKFYDLAGSGTFILLAHLSRILGGANHVRQKVQTGLVTAWGVRLGTFLFMRILKDGHDRRFNNVRDSPGTFFVYWTIQAMWVFTTLLPTLMLNTEKQDVPLGTRDYIGWTVWGLGFAAEAVADQQKWLFKSDPDNAAREVHPERTVGPQQTPKLSWRDPAVVRSLALRLISDAGSAVPECGVSSFRLVLAALRQRHPHPGEAGHEEVGI</sequence>
<dbReference type="Proteomes" id="UP000298787">
    <property type="component" value="Chromosome 10"/>
</dbReference>
<evidence type="ECO:0000313" key="2">
    <source>
        <dbReference type="Proteomes" id="UP000298787"/>
    </source>
</evidence>
<keyword evidence="2" id="KW-1185">Reference proteome</keyword>